<evidence type="ECO:0000313" key="1">
    <source>
        <dbReference type="EMBL" id="ORY88168.1"/>
    </source>
</evidence>
<keyword evidence="2" id="KW-1185">Reference proteome</keyword>
<proteinExistence type="predicted"/>
<reference evidence="1 2" key="1">
    <citation type="submission" date="2016-07" db="EMBL/GenBank/DDBJ databases">
        <title>Pervasive Adenine N6-methylation of Active Genes in Fungi.</title>
        <authorList>
            <consortium name="DOE Joint Genome Institute"/>
            <person name="Mondo S.J."/>
            <person name="Dannebaum R.O."/>
            <person name="Kuo R.C."/>
            <person name="Labutti K."/>
            <person name="Haridas S."/>
            <person name="Kuo A."/>
            <person name="Salamov A."/>
            <person name="Ahrendt S.R."/>
            <person name="Lipzen A."/>
            <person name="Sullivan W."/>
            <person name="Andreopoulos W.B."/>
            <person name="Clum A."/>
            <person name="Lindquist E."/>
            <person name="Daum C."/>
            <person name="Ramamoorthy G.K."/>
            <person name="Gryganskyi A."/>
            <person name="Culley D."/>
            <person name="Magnuson J.K."/>
            <person name="James T.Y."/>
            <person name="O'Malley M.A."/>
            <person name="Stajich J.E."/>
            <person name="Spatafora J.W."/>
            <person name="Visel A."/>
            <person name="Grigoriev I.V."/>
        </authorList>
    </citation>
    <scope>NUCLEOTIDE SEQUENCE [LARGE SCALE GENOMIC DNA]</scope>
    <source>
        <strain evidence="1 2">62-1032</strain>
    </source>
</reference>
<dbReference type="InParanoid" id="A0A1Y2FVY7"/>
<dbReference type="AlphaFoldDB" id="A0A1Y2FVY7"/>
<name>A0A1Y2FVY7_9BASI</name>
<dbReference type="Proteomes" id="UP000193467">
    <property type="component" value="Unassembled WGS sequence"/>
</dbReference>
<organism evidence="1 2">
    <name type="scientific">Leucosporidium creatinivorum</name>
    <dbReference type="NCBI Taxonomy" id="106004"/>
    <lineage>
        <taxon>Eukaryota</taxon>
        <taxon>Fungi</taxon>
        <taxon>Dikarya</taxon>
        <taxon>Basidiomycota</taxon>
        <taxon>Pucciniomycotina</taxon>
        <taxon>Microbotryomycetes</taxon>
        <taxon>Leucosporidiales</taxon>
        <taxon>Leucosporidium</taxon>
    </lineage>
</organism>
<sequence>MEEGAEEARARRRHFCWLETTVADLCPCLPLDDSCSLLTVLLFGASPSSTFARWRQPFGDVVAFAETVQGRITTLTMRVEGYYRVSRTSLLFWRGGGRGGNRCDAAPGRL</sequence>
<protein>
    <submittedName>
        <fullName evidence="1">Uncharacterized protein</fullName>
    </submittedName>
</protein>
<evidence type="ECO:0000313" key="2">
    <source>
        <dbReference type="Proteomes" id="UP000193467"/>
    </source>
</evidence>
<comment type="caution">
    <text evidence="1">The sequence shown here is derived from an EMBL/GenBank/DDBJ whole genome shotgun (WGS) entry which is preliminary data.</text>
</comment>
<accession>A0A1Y2FVY7</accession>
<gene>
    <name evidence="1" type="ORF">BCR35DRAFT_302107</name>
</gene>
<dbReference type="EMBL" id="MCGR01000012">
    <property type="protein sequence ID" value="ORY88168.1"/>
    <property type="molecule type" value="Genomic_DNA"/>
</dbReference>